<dbReference type="InterPro" id="IPR006314">
    <property type="entry name" value="Dyp_peroxidase"/>
</dbReference>
<evidence type="ECO:0000259" key="8">
    <source>
        <dbReference type="Pfam" id="PF20628"/>
    </source>
</evidence>
<keyword evidence="3" id="KW-0479">Metal-binding</keyword>
<dbReference type="PANTHER" id="PTHR30521">
    <property type="entry name" value="DEFERROCHELATASE/PEROXIDASE"/>
    <property type="match status" value="1"/>
</dbReference>
<gene>
    <name evidence="9" type="ORF">J5O05_06440</name>
</gene>
<evidence type="ECO:0000256" key="6">
    <source>
        <dbReference type="ARBA" id="ARBA00025737"/>
    </source>
</evidence>
<protein>
    <submittedName>
        <fullName evidence="9">Dyp-type peroxidase</fullName>
    </submittedName>
</protein>
<dbReference type="SUPFAM" id="SSF54909">
    <property type="entry name" value="Dimeric alpha+beta barrel"/>
    <property type="match status" value="1"/>
</dbReference>
<evidence type="ECO:0000256" key="1">
    <source>
        <dbReference type="ARBA" id="ARBA00001970"/>
    </source>
</evidence>
<dbReference type="PANTHER" id="PTHR30521:SF0">
    <property type="entry name" value="DYP-TYPE PEROXIDASE FAMILY PROTEIN"/>
    <property type="match status" value="1"/>
</dbReference>
<evidence type="ECO:0000313" key="10">
    <source>
        <dbReference type="Proteomes" id="UP000664904"/>
    </source>
</evidence>
<dbReference type="NCBIfam" id="TIGR01413">
    <property type="entry name" value="Dyp_perox_fam"/>
    <property type="match status" value="1"/>
</dbReference>
<evidence type="ECO:0000313" key="9">
    <source>
        <dbReference type="EMBL" id="QTH72460.1"/>
    </source>
</evidence>
<organism evidence="9 10">
    <name type="scientific">Pseudoalteromonas xiamenensis</name>
    <dbReference type="NCBI Taxonomy" id="882626"/>
    <lineage>
        <taxon>Bacteria</taxon>
        <taxon>Pseudomonadati</taxon>
        <taxon>Pseudomonadota</taxon>
        <taxon>Gammaproteobacteria</taxon>
        <taxon>Alteromonadales</taxon>
        <taxon>Pseudoalteromonadaceae</taxon>
        <taxon>Pseudoalteromonas</taxon>
    </lineage>
</organism>
<dbReference type="PROSITE" id="PS51404">
    <property type="entry name" value="DYP_PEROXIDASE"/>
    <property type="match status" value="1"/>
</dbReference>
<dbReference type="GO" id="GO:0005829">
    <property type="term" value="C:cytosol"/>
    <property type="evidence" value="ECO:0007669"/>
    <property type="project" value="TreeGrafter"/>
</dbReference>
<accession>A0A975HNQ6</accession>
<comment type="cofactor">
    <cofactor evidence="1">
        <name>heme b</name>
        <dbReference type="ChEBI" id="CHEBI:60344"/>
    </cofactor>
</comment>
<dbReference type="KEGG" id="pxi:J5O05_06440"/>
<proteinExistence type="inferred from homology"/>
<keyword evidence="10" id="KW-1185">Reference proteome</keyword>
<dbReference type="RefSeq" id="WP_208844084.1">
    <property type="nucleotide sequence ID" value="NZ_CP072133.1"/>
</dbReference>
<keyword evidence="5" id="KW-0408">Iron</keyword>
<evidence type="ECO:0000256" key="3">
    <source>
        <dbReference type="ARBA" id="ARBA00022723"/>
    </source>
</evidence>
<evidence type="ECO:0000259" key="7">
    <source>
        <dbReference type="Pfam" id="PF04261"/>
    </source>
</evidence>
<comment type="similarity">
    <text evidence="6">Belongs to the DyP-type peroxidase family.</text>
</comment>
<dbReference type="InterPro" id="IPR011008">
    <property type="entry name" value="Dimeric_a/b-barrel"/>
</dbReference>
<dbReference type="GO" id="GO:0020037">
    <property type="term" value="F:heme binding"/>
    <property type="evidence" value="ECO:0007669"/>
    <property type="project" value="InterPro"/>
</dbReference>
<dbReference type="InterPro" id="IPR048328">
    <property type="entry name" value="Dyp_perox_C"/>
</dbReference>
<dbReference type="GO" id="GO:0004601">
    <property type="term" value="F:peroxidase activity"/>
    <property type="evidence" value="ECO:0007669"/>
    <property type="project" value="UniProtKB-KW"/>
</dbReference>
<feature type="domain" description="Dyp-type peroxidase C-terminal" evidence="8">
    <location>
        <begin position="138"/>
        <end position="294"/>
    </location>
</feature>
<keyword evidence="4" id="KW-0560">Oxidoreductase</keyword>
<feature type="domain" description="Dyp-type peroxidase N-terminal" evidence="7">
    <location>
        <begin position="48"/>
        <end position="134"/>
    </location>
</feature>
<keyword evidence="2 9" id="KW-0575">Peroxidase</keyword>
<reference evidence="9" key="1">
    <citation type="submission" date="2021-03" db="EMBL/GenBank/DDBJ databases">
        <title>Complete Genome of Pseudoalteromonas xiamenensis STKMTI.2, a new potential marine bacterium producing anti-Vibrio compounds.</title>
        <authorList>
            <person name="Handayani D.P."/>
            <person name="Isnansetyo A."/>
            <person name="Istiqomah I."/>
            <person name="Jumina J."/>
        </authorList>
    </citation>
    <scope>NUCLEOTIDE SEQUENCE</scope>
    <source>
        <strain evidence="9">STKMTI.2</strain>
    </source>
</reference>
<evidence type="ECO:0000256" key="2">
    <source>
        <dbReference type="ARBA" id="ARBA00022559"/>
    </source>
</evidence>
<dbReference type="Proteomes" id="UP000664904">
    <property type="component" value="Chromosome"/>
</dbReference>
<dbReference type="EMBL" id="CP072133">
    <property type="protein sequence ID" value="QTH72460.1"/>
    <property type="molecule type" value="Genomic_DNA"/>
</dbReference>
<evidence type="ECO:0000256" key="4">
    <source>
        <dbReference type="ARBA" id="ARBA00023002"/>
    </source>
</evidence>
<dbReference type="Pfam" id="PF04261">
    <property type="entry name" value="Dyp_perox_N"/>
    <property type="match status" value="1"/>
</dbReference>
<dbReference type="InterPro" id="IPR048327">
    <property type="entry name" value="Dyp_perox_N"/>
</dbReference>
<dbReference type="Pfam" id="PF20628">
    <property type="entry name" value="Dyp_perox_C"/>
    <property type="match status" value="1"/>
</dbReference>
<dbReference type="GO" id="GO:0046872">
    <property type="term" value="F:metal ion binding"/>
    <property type="evidence" value="ECO:0007669"/>
    <property type="project" value="UniProtKB-KW"/>
</dbReference>
<name>A0A975HNQ6_9GAMM</name>
<sequence length="307" mass="34655">MAQAQSGLCAEANLHGLHLFFNVLDGHDEAVRVQLPELLLLQEEFNDQFSESMISSFIAVGAQYWPHIYPEFIPSELRSFPHISHSEHSIHSQPFDLLLVIRSDREDVNHLFAQRVLQIFGSGVELVSQVRCFRFLDGRDFNGFVYGGDAPHGRLKRQVALVSSPNQPDDQGSYVHTTRVKFELAGWHRLDVSEQEQIMGRTRLDNQLILPPTPDSHATLSELKDENGLALLLNQSMPFGDVHVQGSLWLSCSAHGDGLALVLKKRFGDDECYDRWLDFTHSDMGAAFFAPSVQFLKSMAERLDVIE</sequence>
<dbReference type="AlphaFoldDB" id="A0A975HNQ6"/>
<evidence type="ECO:0000256" key="5">
    <source>
        <dbReference type="ARBA" id="ARBA00023004"/>
    </source>
</evidence>